<gene>
    <name evidence="2" type="ORF">L195_g049177</name>
</gene>
<feature type="region of interest" description="Disordered" evidence="1">
    <location>
        <begin position="19"/>
        <end position="39"/>
    </location>
</feature>
<proteinExistence type="predicted"/>
<evidence type="ECO:0000256" key="1">
    <source>
        <dbReference type="SAM" id="MobiDB-lite"/>
    </source>
</evidence>
<dbReference type="AlphaFoldDB" id="A0A2K3JNG4"/>
<sequence>MKGKIRDLAEKCVEVTAEEREVEGGEVGEPVEEAREERDGCVIDSERESEAVGNGEELF</sequence>
<name>A0A2K3JNG4_TRIPR</name>
<reference evidence="2 3" key="2">
    <citation type="journal article" date="2017" name="Front. Plant Sci.">
        <title>Gene Classification and Mining of Molecular Markers Useful in Red Clover (Trifolium pratense) Breeding.</title>
        <authorList>
            <person name="Istvanek J."/>
            <person name="Dluhosova J."/>
            <person name="Dluhos P."/>
            <person name="Patkova L."/>
            <person name="Nedelnik J."/>
            <person name="Repkova J."/>
        </authorList>
    </citation>
    <scope>NUCLEOTIDE SEQUENCE [LARGE SCALE GENOMIC DNA]</scope>
    <source>
        <strain evidence="3">cv. Tatra</strain>
        <tissue evidence="2">Young leaves</tissue>
    </source>
</reference>
<dbReference type="EMBL" id="ASHM01071933">
    <property type="protein sequence ID" value="PNX55548.1"/>
    <property type="molecule type" value="Genomic_DNA"/>
</dbReference>
<dbReference type="Proteomes" id="UP000236291">
    <property type="component" value="Unassembled WGS sequence"/>
</dbReference>
<reference evidence="2 3" key="1">
    <citation type="journal article" date="2014" name="Am. J. Bot.">
        <title>Genome assembly and annotation for red clover (Trifolium pratense; Fabaceae).</title>
        <authorList>
            <person name="Istvanek J."/>
            <person name="Jaros M."/>
            <person name="Krenek A."/>
            <person name="Repkova J."/>
        </authorList>
    </citation>
    <scope>NUCLEOTIDE SEQUENCE [LARGE SCALE GENOMIC DNA]</scope>
    <source>
        <strain evidence="3">cv. Tatra</strain>
        <tissue evidence="2">Young leaves</tissue>
    </source>
</reference>
<accession>A0A2K3JNG4</accession>
<organism evidence="2 3">
    <name type="scientific">Trifolium pratense</name>
    <name type="common">Red clover</name>
    <dbReference type="NCBI Taxonomy" id="57577"/>
    <lineage>
        <taxon>Eukaryota</taxon>
        <taxon>Viridiplantae</taxon>
        <taxon>Streptophyta</taxon>
        <taxon>Embryophyta</taxon>
        <taxon>Tracheophyta</taxon>
        <taxon>Spermatophyta</taxon>
        <taxon>Magnoliopsida</taxon>
        <taxon>eudicotyledons</taxon>
        <taxon>Gunneridae</taxon>
        <taxon>Pentapetalae</taxon>
        <taxon>rosids</taxon>
        <taxon>fabids</taxon>
        <taxon>Fabales</taxon>
        <taxon>Fabaceae</taxon>
        <taxon>Papilionoideae</taxon>
        <taxon>50 kb inversion clade</taxon>
        <taxon>NPAAA clade</taxon>
        <taxon>Hologalegina</taxon>
        <taxon>IRL clade</taxon>
        <taxon>Trifolieae</taxon>
        <taxon>Trifolium</taxon>
    </lineage>
</organism>
<evidence type="ECO:0000313" key="3">
    <source>
        <dbReference type="Proteomes" id="UP000236291"/>
    </source>
</evidence>
<evidence type="ECO:0000313" key="2">
    <source>
        <dbReference type="EMBL" id="PNX55548.1"/>
    </source>
</evidence>
<protein>
    <submittedName>
        <fullName evidence="2">Uncharacterized protein</fullName>
    </submittedName>
</protein>
<comment type="caution">
    <text evidence="2">The sequence shown here is derived from an EMBL/GenBank/DDBJ whole genome shotgun (WGS) entry which is preliminary data.</text>
</comment>